<reference evidence="1 2" key="1">
    <citation type="submission" date="2024-05" db="EMBL/GenBank/DDBJ databases">
        <authorList>
            <person name="Wallberg A."/>
        </authorList>
    </citation>
    <scope>NUCLEOTIDE SEQUENCE [LARGE SCALE GENOMIC DNA]</scope>
</reference>
<evidence type="ECO:0000313" key="2">
    <source>
        <dbReference type="Proteomes" id="UP001497623"/>
    </source>
</evidence>
<gene>
    <name evidence="1" type="ORF">MNOR_LOCUS186</name>
</gene>
<organism evidence="1 2">
    <name type="scientific">Meganyctiphanes norvegica</name>
    <name type="common">Northern krill</name>
    <name type="synonym">Thysanopoda norvegica</name>
    <dbReference type="NCBI Taxonomy" id="48144"/>
    <lineage>
        <taxon>Eukaryota</taxon>
        <taxon>Metazoa</taxon>
        <taxon>Ecdysozoa</taxon>
        <taxon>Arthropoda</taxon>
        <taxon>Crustacea</taxon>
        <taxon>Multicrustacea</taxon>
        <taxon>Malacostraca</taxon>
        <taxon>Eumalacostraca</taxon>
        <taxon>Eucarida</taxon>
        <taxon>Euphausiacea</taxon>
        <taxon>Euphausiidae</taxon>
        <taxon>Meganyctiphanes</taxon>
    </lineage>
</organism>
<comment type="caution">
    <text evidence="1">The sequence shown here is derived from an EMBL/GenBank/DDBJ whole genome shotgun (WGS) entry which is preliminary data.</text>
</comment>
<name>A0AAV2PFY5_MEGNR</name>
<keyword evidence="2" id="KW-1185">Reference proteome</keyword>
<dbReference type="EMBL" id="CAXKWB010000034">
    <property type="protein sequence ID" value="CAL4058742.1"/>
    <property type="molecule type" value="Genomic_DNA"/>
</dbReference>
<accession>A0AAV2PFY5</accession>
<sequence length="99" mass="11140">MKGLLSHCVSSIVFNEALSSNIGPVESSYMAYAQFLDGAPSRHKAVEELAAATHRLSCGIILLLVFQMIEIHYKYIHIRTYSDNNYAICNFLPYIDILN</sequence>
<protein>
    <submittedName>
        <fullName evidence="1">Uncharacterized protein</fullName>
    </submittedName>
</protein>
<dbReference type="Proteomes" id="UP001497623">
    <property type="component" value="Unassembled WGS sequence"/>
</dbReference>
<evidence type="ECO:0000313" key="1">
    <source>
        <dbReference type="EMBL" id="CAL4058742.1"/>
    </source>
</evidence>
<proteinExistence type="predicted"/>
<dbReference type="AlphaFoldDB" id="A0AAV2PFY5"/>